<protein>
    <recommendedName>
        <fullName evidence="12">Cytochrome c oxidase assembly factor 6</fullName>
    </recommendedName>
</protein>
<dbReference type="InterPro" id="IPR048281">
    <property type="entry name" value="COA6_fun"/>
</dbReference>
<dbReference type="GO" id="GO:0033617">
    <property type="term" value="P:mitochondrial respiratory chain complex IV assembly"/>
    <property type="evidence" value="ECO:0007669"/>
    <property type="project" value="TreeGrafter"/>
</dbReference>
<gene>
    <name evidence="10" type="ORF">H2200_011601</name>
</gene>
<accession>A0AA38WZQ2</accession>
<comment type="subcellular location">
    <subcellularLocation>
        <location evidence="2">Cytoplasm</location>
    </subcellularLocation>
    <subcellularLocation>
        <location evidence="3">Mitochondrion intermembrane space</location>
    </subcellularLocation>
    <subcellularLocation>
        <location evidence="1">Nucleus</location>
    </subcellularLocation>
</comment>
<evidence type="ECO:0000256" key="6">
    <source>
        <dbReference type="ARBA" id="ARBA00023128"/>
    </source>
</evidence>
<evidence type="ECO:0000256" key="2">
    <source>
        <dbReference type="ARBA" id="ARBA00004496"/>
    </source>
</evidence>
<evidence type="ECO:0000313" key="10">
    <source>
        <dbReference type="EMBL" id="KAJ9604078.1"/>
    </source>
</evidence>
<dbReference type="Proteomes" id="UP001172673">
    <property type="component" value="Unassembled WGS sequence"/>
</dbReference>
<dbReference type="EMBL" id="JAPDRK010000020">
    <property type="protein sequence ID" value="KAJ9604078.1"/>
    <property type="molecule type" value="Genomic_DNA"/>
</dbReference>
<keyword evidence="7" id="KW-1015">Disulfide bond</keyword>
<dbReference type="PANTHER" id="PTHR47677">
    <property type="entry name" value="CYTOCHROME C OXIDASE ASSEMBLY FACTOR 6"/>
    <property type="match status" value="1"/>
</dbReference>
<comment type="similarity">
    <text evidence="4">Belongs to the cytochrome c oxidase subunit 6B family.</text>
</comment>
<evidence type="ECO:0008006" key="12">
    <source>
        <dbReference type="Google" id="ProtNLM"/>
    </source>
</evidence>
<evidence type="ECO:0000256" key="5">
    <source>
        <dbReference type="ARBA" id="ARBA00022490"/>
    </source>
</evidence>
<dbReference type="PANTHER" id="PTHR47677:SF1">
    <property type="entry name" value="CYTOCHROME C OXIDASE ASSEMBLY FACTOR 6"/>
    <property type="match status" value="1"/>
</dbReference>
<proteinExistence type="inferred from homology"/>
<feature type="region of interest" description="Disordered" evidence="9">
    <location>
        <begin position="1"/>
        <end position="40"/>
    </location>
</feature>
<dbReference type="SUPFAM" id="SSF47694">
    <property type="entry name" value="Cytochrome c oxidase subunit h"/>
    <property type="match status" value="1"/>
</dbReference>
<evidence type="ECO:0000256" key="3">
    <source>
        <dbReference type="ARBA" id="ARBA00004569"/>
    </source>
</evidence>
<dbReference type="GO" id="GO:0005758">
    <property type="term" value="C:mitochondrial intermembrane space"/>
    <property type="evidence" value="ECO:0007669"/>
    <property type="project" value="UniProtKB-SubCell"/>
</dbReference>
<dbReference type="Gene3D" id="1.10.10.140">
    <property type="entry name" value="Cytochrome c oxidase, subunit VIb"/>
    <property type="match status" value="1"/>
</dbReference>
<sequence>MAWGIPSWLGGSSSNPSLPESANQPPRSKDGGYVAPDRTSREHCYESRDIFFQCLDRNDILDAVKEDEKSRKVCPAEVLAYERDCARSWIKYFKEKRVMDFKRDRTLETIAKEDAAAAKKAKTDRGGKSWFG</sequence>
<dbReference type="InterPro" id="IPR036549">
    <property type="entry name" value="CX6/COA6-like_sf"/>
</dbReference>
<keyword evidence="6" id="KW-0496">Mitochondrion</keyword>
<dbReference type="GO" id="GO:0005634">
    <property type="term" value="C:nucleus"/>
    <property type="evidence" value="ECO:0007669"/>
    <property type="project" value="UniProtKB-SubCell"/>
</dbReference>
<evidence type="ECO:0000256" key="7">
    <source>
        <dbReference type="ARBA" id="ARBA00023157"/>
    </source>
</evidence>
<dbReference type="AlphaFoldDB" id="A0AA38WZQ2"/>
<dbReference type="InterPro" id="IPR048280">
    <property type="entry name" value="COX6B-like"/>
</dbReference>
<evidence type="ECO:0000256" key="1">
    <source>
        <dbReference type="ARBA" id="ARBA00004123"/>
    </source>
</evidence>
<comment type="caution">
    <text evidence="10">The sequence shown here is derived from an EMBL/GenBank/DDBJ whole genome shotgun (WGS) entry which is preliminary data.</text>
</comment>
<feature type="compositionally biased region" description="Polar residues" evidence="9">
    <location>
        <begin position="10"/>
        <end position="26"/>
    </location>
</feature>
<dbReference type="Pfam" id="PF02297">
    <property type="entry name" value="COX6B"/>
    <property type="match status" value="1"/>
</dbReference>
<evidence type="ECO:0000256" key="9">
    <source>
        <dbReference type="SAM" id="MobiDB-lite"/>
    </source>
</evidence>
<evidence type="ECO:0000256" key="8">
    <source>
        <dbReference type="ARBA" id="ARBA00023242"/>
    </source>
</evidence>
<evidence type="ECO:0000313" key="11">
    <source>
        <dbReference type="Proteomes" id="UP001172673"/>
    </source>
</evidence>
<reference evidence="10" key="1">
    <citation type="submission" date="2022-10" db="EMBL/GenBank/DDBJ databases">
        <title>Culturing micro-colonial fungi from biological soil crusts in the Mojave desert and describing Neophaeococcomyces mojavensis, and introducing the new genera and species Taxawa tesnikishii.</title>
        <authorList>
            <person name="Kurbessoian T."/>
            <person name="Stajich J.E."/>
        </authorList>
    </citation>
    <scope>NUCLEOTIDE SEQUENCE</scope>
    <source>
        <strain evidence="10">TK_41</strain>
    </source>
</reference>
<organism evidence="10 11">
    <name type="scientific">Cladophialophora chaetospira</name>
    <dbReference type="NCBI Taxonomy" id="386627"/>
    <lineage>
        <taxon>Eukaryota</taxon>
        <taxon>Fungi</taxon>
        <taxon>Dikarya</taxon>
        <taxon>Ascomycota</taxon>
        <taxon>Pezizomycotina</taxon>
        <taxon>Eurotiomycetes</taxon>
        <taxon>Chaetothyriomycetidae</taxon>
        <taxon>Chaetothyriales</taxon>
        <taxon>Herpotrichiellaceae</taxon>
        <taxon>Cladophialophora</taxon>
    </lineage>
</organism>
<keyword evidence="5" id="KW-0963">Cytoplasm</keyword>
<dbReference type="FunFam" id="1.10.10.140:FF:000003">
    <property type="entry name" value="Cytochrome c oxidase assembly factor 6"/>
    <property type="match status" value="1"/>
</dbReference>
<keyword evidence="11" id="KW-1185">Reference proteome</keyword>
<keyword evidence="8" id="KW-0539">Nucleus</keyword>
<evidence type="ECO:0000256" key="4">
    <source>
        <dbReference type="ARBA" id="ARBA00006425"/>
    </source>
</evidence>
<name>A0AA38WZQ2_9EURO</name>